<organism evidence="4 5">
    <name type="scientific">Rhodotorula mucilaginosa</name>
    <name type="common">Yeast</name>
    <name type="synonym">Rhodotorula rubra</name>
    <dbReference type="NCBI Taxonomy" id="5537"/>
    <lineage>
        <taxon>Eukaryota</taxon>
        <taxon>Fungi</taxon>
        <taxon>Dikarya</taxon>
        <taxon>Basidiomycota</taxon>
        <taxon>Pucciniomycotina</taxon>
        <taxon>Microbotryomycetes</taxon>
        <taxon>Sporidiobolales</taxon>
        <taxon>Sporidiobolaceae</taxon>
        <taxon>Rhodotorula</taxon>
    </lineage>
</organism>
<dbReference type="OrthoDB" id="21266at2759"/>
<feature type="compositionally biased region" description="Low complexity" evidence="2">
    <location>
        <begin position="219"/>
        <end position="234"/>
    </location>
</feature>
<dbReference type="Proteomes" id="UP000777482">
    <property type="component" value="Unassembled WGS sequence"/>
</dbReference>
<keyword evidence="1" id="KW-0175">Coiled coil</keyword>
<dbReference type="GO" id="GO:0032786">
    <property type="term" value="P:positive regulation of DNA-templated transcription, elongation"/>
    <property type="evidence" value="ECO:0007669"/>
    <property type="project" value="InterPro"/>
</dbReference>
<dbReference type="EMBL" id="PUHQ01000031">
    <property type="protein sequence ID" value="KAG0661840.1"/>
    <property type="molecule type" value="Genomic_DNA"/>
</dbReference>
<dbReference type="GO" id="GO:0070692">
    <property type="term" value="C:CTDK-1 complex"/>
    <property type="evidence" value="ECO:0007669"/>
    <property type="project" value="InterPro"/>
</dbReference>
<proteinExistence type="predicted"/>
<dbReference type="Gene3D" id="1.25.40.90">
    <property type="match status" value="1"/>
</dbReference>
<name>A0A9P6W3W8_RHOMI</name>
<evidence type="ECO:0000313" key="4">
    <source>
        <dbReference type="EMBL" id="KAG0661840.1"/>
    </source>
</evidence>
<dbReference type="AlphaFoldDB" id="A0A9P6W3W8"/>
<feature type="region of interest" description="Disordered" evidence="2">
    <location>
        <begin position="215"/>
        <end position="271"/>
    </location>
</feature>
<evidence type="ECO:0000313" key="5">
    <source>
        <dbReference type="Proteomes" id="UP000777482"/>
    </source>
</evidence>
<reference evidence="4 5" key="1">
    <citation type="submission" date="2020-11" db="EMBL/GenBank/DDBJ databases">
        <title>Kefir isolates.</title>
        <authorList>
            <person name="Marcisauskas S."/>
            <person name="Kim Y."/>
            <person name="Blasche S."/>
        </authorList>
    </citation>
    <scope>NUCLEOTIDE SEQUENCE [LARGE SCALE GENOMIC DNA]</scope>
    <source>
        <strain evidence="4 5">KR</strain>
    </source>
</reference>
<evidence type="ECO:0000256" key="1">
    <source>
        <dbReference type="SAM" id="Coils"/>
    </source>
</evidence>
<feature type="coiled-coil region" evidence="1">
    <location>
        <begin position="129"/>
        <end position="184"/>
    </location>
</feature>
<keyword evidence="5" id="KW-1185">Reference proteome</keyword>
<protein>
    <recommendedName>
        <fullName evidence="3">CID domain-containing protein</fullName>
    </recommendedName>
</protein>
<dbReference type="InterPro" id="IPR006569">
    <property type="entry name" value="CID_dom"/>
</dbReference>
<comment type="caution">
    <text evidence="4">The sequence shown here is derived from an EMBL/GenBank/DDBJ whole genome shotgun (WGS) entry which is preliminary data.</text>
</comment>
<dbReference type="PROSITE" id="PS51391">
    <property type="entry name" value="CID"/>
    <property type="match status" value="1"/>
</dbReference>
<dbReference type="InterPro" id="IPR008942">
    <property type="entry name" value="ENTH_VHS"/>
</dbReference>
<sequence>MQFTTLVSRQLTSSVSSISKVAAFALKHAAKCSDDIWDCYLDEIGAVSLNGRVNLLYLLDALLDKEGPKLVTRGVTGSVVGQGSYRALAERDLAKVVANVVPETREGVLNWMSTHQLLRSWRQRRLLDIATLDQVISELEQRKNSLHAAASSDAESSSIESFSRNDILRRIEDDRERQKRLKERLWVLPIPSTIYSLPLSTSIAAAAAQAGNPAVSKISPASPASPFDPSAASSVPVHMRPPSAADRPSSAGSNPGGGLGGSLGAGGPRGPEVALDIEFEQLWEANEEERKLAGFGTSTGTARGRGAEEGERILKPWPLSAAERATLRSERQRCFAMA</sequence>
<dbReference type="GO" id="GO:0045943">
    <property type="term" value="P:positive regulation of transcription by RNA polymerase I"/>
    <property type="evidence" value="ECO:0007669"/>
    <property type="project" value="TreeGrafter"/>
</dbReference>
<dbReference type="PANTHER" id="PTHR28291:SF1">
    <property type="entry name" value="CTD KINASE SUBUNIT GAMMA"/>
    <property type="match status" value="1"/>
</dbReference>
<gene>
    <name evidence="4" type="ORF">C6P46_003731</name>
</gene>
<dbReference type="InterPro" id="IPR024637">
    <property type="entry name" value="Ctk3_C"/>
</dbReference>
<evidence type="ECO:0000259" key="3">
    <source>
        <dbReference type="PROSITE" id="PS51391"/>
    </source>
</evidence>
<dbReference type="Pfam" id="PF12243">
    <property type="entry name" value="CTK3"/>
    <property type="match status" value="1"/>
</dbReference>
<dbReference type="InterPro" id="IPR024638">
    <property type="entry name" value="Ctk3_N"/>
</dbReference>
<dbReference type="Pfam" id="PF12350">
    <property type="entry name" value="CTK3_C"/>
    <property type="match status" value="1"/>
</dbReference>
<feature type="domain" description="CID" evidence="3">
    <location>
        <begin position="1"/>
        <end position="143"/>
    </location>
</feature>
<accession>A0A9P6W3W8</accession>
<dbReference type="InterPro" id="IPR042326">
    <property type="entry name" value="Ctk3"/>
</dbReference>
<dbReference type="PANTHER" id="PTHR28291">
    <property type="entry name" value="CTD KINASE SUBUNIT GAMMA"/>
    <property type="match status" value="1"/>
</dbReference>
<feature type="compositionally biased region" description="Gly residues" evidence="2">
    <location>
        <begin position="254"/>
        <end position="269"/>
    </location>
</feature>
<evidence type="ECO:0000256" key="2">
    <source>
        <dbReference type="SAM" id="MobiDB-lite"/>
    </source>
</evidence>